<gene>
    <name evidence="2" type="ORF">LCGC14_0017110</name>
</gene>
<feature type="region of interest" description="Disordered" evidence="1">
    <location>
        <begin position="1"/>
        <end position="20"/>
    </location>
</feature>
<evidence type="ECO:0000313" key="2">
    <source>
        <dbReference type="EMBL" id="KKO11235.1"/>
    </source>
</evidence>
<sequence length="260" mass="29420">MAAAFEESLTERNDRGESTRHLRKCDYHDKLVAEHVRCSDEIISFNYDCVIDDSLRRQGGGIWNPRYGYGFNLGPRGARMTGDAHWMPGEPGTKDQTVKLYKLHGSFHFQISGMDSQDESGDQAKSKEKKPYTVILKRRPYTKQKGSLRFSIIPPEWHKAYDEGAFADLWAKAAKAIHRADSIVFIGYSLPATDLHSTALFRTSVGKAGLKHLTVVNPDQEARRRVRTVLQRGCTKGTRMLSFDSLEHFAAADRSLWARS</sequence>
<organism evidence="2">
    <name type="scientific">marine sediment metagenome</name>
    <dbReference type="NCBI Taxonomy" id="412755"/>
    <lineage>
        <taxon>unclassified sequences</taxon>
        <taxon>metagenomes</taxon>
        <taxon>ecological metagenomes</taxon>
    </lineage>
</organism>
<evidence type="ECO:0000256" key="1">
    <source>
        <dbReference type="SAM" id="MobiDB-lite"/>
    </source>
</evidence>
<dbReference type="Pfam" id="PF13289">
    <property type="entry name" value="SIR2_2"/>
    <property type="match status" value="1"/>
</dbReference>
<feature type="compositionally biased region" description="Basic and acidic residues" evidence="1">
    <location>
        <begin position="9"/>
        <end position="20"/>
    </location>
</feature>
<protein>
    <submittedName>
        <fullName evidence="2">Uncharacterized protein</fullName>
    </submittedName>
</protein>
<dbReference type="EMBL" id="LAZR01000003">
    <property type="protein sequence ID" value="KKO11235.1"/>
    <property type="molecule type" value="Genomic_DNA"/>
</dbReference>
<comment type="caution">
    <text evidence="2">The sequence shown here is derived from an EMBL/GenBank/DDBJ whole genome shotgun (WGS) entry which is preliminary data.</text>
</comment>
<proteinExistence type="predicted"/>
<name>A0A0F9W4E8_9ZZZZ</name>
<reference evidence="2" key="1">
    <citation type="journal article" date="2015" name="Nature">
        <title>Complex archaea that bridge the gap between prokaryotes and eukaryotes.</title>
        <authorList>
            <person name="Spang A."/>
            <person name="Saw J.H."/>
            <person name="Jorgensen S.L."/>
            <person name="Zaremba-Niedzwiedzka K."/>
            <person name="Martijn J."/>
            <person name="Lind A.E."/>
            <person name="van Eijk R."/>
            <person name="Schleper C."/>
            <person name="Guy L."/>
            <person name="Ettema T.J."/>
        </authorList>
    </citation>
    <scope>NUCLEOTIDE SEQUENCE</scope>
</reference>
<dbReference type="AlphaFoldDB" id="A0A0F9W4E8"/>
<accession>A0A0F9W4E8</accession>